<keyword evidence="2" id="KW-0238">DNA-binding</keyword>
<feature type="region of interest" description="Disordered" evidence="4">
    <location>
        <begin position="1"/>
        <end position="24"/>
    </location>
</feature>
<organism evidence="6 7">
    <name type="scientific">Leptotrichia wadei</name>
    <dbReference type="NCBI Taxonomy" id="157687"/>
    <lineage>
        <taxon>Bacteria</taxon>
        <taxon>Fusobacteriati</taxon>
        <taxon>Fusobacteriota</taxon>
        <taxon>Fusobacteriia</taxon>
        <taxon>Fusobacteriales</taxon>
        <taxon>Leptotrichiaceae</taxon>
        <taxon>Leptotrichia</taxon>
    </lineage>
</organism>
<dbReference type="GO" id="GO:0006310">
    <property type="term" value="P:DNA recombination"/>
    <property type="evidence" value="ECO:0007669"/>
    <property type="project" value="UniProtKB-KW"/>
</dbReference>
<feature type="compositionally biased region" description="Basic residues" evidence="4">
    <location>
        <begin position="1"/>
        <end position="11"/>
    </location>
</feature>
<reference evidence="7" key="1">
    <citation type="submission" date="2016-01" db="EMBL/GenBank/DDBJ databases">
        <authorList>
            <person name="Mitreva M."/>
            <person name="Pepin K.H."/>
            <person name="Mihindukulasuriya K.A."/>
            <person name="Fulton R."/>
            <person name="Fronick C."/>
            <person name="O'Laughlin M."/>
            <person name="Miner T."/>
            <person name="Herter B."/>
            <person name="Rosa B.A."/>
            <person name="Cordes M."/>
            <person name="Tomlinson C."/>
            <person name="Wollam A."/>
            <person name="Palsikar V.B."/>
            <person name="Mardis E.R."/>
            <person name="Wilson R.K."/>
        </authorList>
    </citation>
    <scope>NUCLEOTIDE SEQUENCE [LARGE SCALE GENOMIC DNA]</scope>
    <source>
        <strain evidence="7">KA00185</strain>
    </source>
</reference>
<keyword evidence="7" id="KW-1185">Reference proteome</keyword>
<evidence type="ECO:0000259" key="5">
    <source>
        <dbReference type="PROSITE" id="PS51898"/>
    </source>
</evidence>
<accession>A0A134AQX5</accession>
<dbReference type="Gene3D" id="1.10.443.10">
    <property type="entry name" value="Intergrase catalytic core"/>
    <property type="match status" value="1"/>
</dbReference>
<dbReference type="GO" id="GO:0015074">
    <property type="term" value="P:DNA integration"/>
    <property type="evidence" value="ECO:0007669"/>
    <property type="project" value="InterPro"/>
</dbReference>
<dbReference type="InterPro" id="IPR002104">
    <property type="entry name" value="Integrase_catalytic"/>
</dbReference>
<protein>
    <submittedName>
        <fullName evidence="6">Site-specific recombinase, phage integrase family</fullName>
    </submittedName>
</protein>
<dbReference type="AlphaFoldDB" id="A0A134AQX5"/>
<dbReference type="InterPro" id="IPR050090">
    <property type="entry name" value="Tyrosine_recombinase_XerCD"/>
</dbReference>
<evidence type="ECO:0000256" key="2">
    <source>
        <dbReference type="ARBA" id="ARBA00023125"/>
    </source>
</evidence>
<keyword evidence="3" id="KW-0233">DNA recombination</keyword>
<dbReference type="STRING" id="157687.HMPREF3180_00139"/>
<evidence type="ECO:0000256" key="1">
    <source>
        <dbReference type="ARBA" id="ARBA00008857"/>
    </source>
</evidence>
<comment type="caution">
    <text evidence="6">The sequence shown here is derived from an EMBL/GenBank/DDBJ whole genome shotgun (WGS) entry which is preliminary data.</text>
</comment>
<dbReference type="InterPro" id="IPR010998">
    <property type="entry name" value="Integrase_recombinase_N"/>
</dbReference>
<dbReference type="SUPFAM" id="SSF56349">
    <property type="entry name" value="DNA breaking-rejoining enzymes"/>
    <property type="match status" value="1"/>
</dbReference>
<sequence length="359" mass="42169">MGNMKRKKKANRQGSVTKTKKNKPYWVRVTDPATGKRKSLGMYATRTEAQEILNNYLVNPYEIDNSKIIFSELYKLFISNQREMVKKATLESYKNSYKRCEPLHSLVFREIKGPQMQQAINNLNTSSATKQITKNFLTTLFNYGMELEIITVNRAKYIKIPKESVQKEKNIFSSYEIQKLWNNISTQWVDYILIMIYTGMRIGELAGLKKENVDLLQGFINGGNKTEKGKHRQIPIHKDIFQLIKGLYEKSPTDYLLYNQNWIFKKKEKENKPLRINFFREHFYKTLESLGMSHKPHDCRKTLSTLMSRQQLTTTAITDILGHENIETTNKFYIKTDKENLKAEMNNIKFYSDESNMTN</sequence>
<comment type="similarity">
    <text evidence="1">Belongs to the 'phage' integrase family.</text>
</comment>
<dbReference type="PROSITE" id="PS51898">
    <property type="entry name" value="TYR_RECOMBINASE"/>
    <property type="match status" value="1"/>
</dbReference>
<dbReference type="EMBL" id="LSDD01000006">
    <property type="protein sequence ID" value="KXB70102.1"/>
    <property type="molecule type" value="Genomic_DNA"/>
</dbReference>
<evidence type="ECO:0000256" key="4">
    <source>
        <dbReference type="SAM" id="MobiDB-lite"/>
    </source>
</evidence>
<evidence type="ECO:0000313" key="7">
    <source>
        <dbReference type="Proteomes" id="UP000070483"/>
    </source>
</evidence>
<name>A0A134AQX5_9FUSO</name>
<evidence type="ECO:0000256" key="3">
    <source>
        <dbReference type="ARBA" id="ARBA00023172"/>
    </source>
</evidence>
<dbReference type="PANTHER" id="PTHR30349">
    <property type="entry name" value="PHAGE INTEGRASE-RELATED"/>
    <property type="match status" value="1"/>
</dbReference>
<evidence type="ECO:0000313" key="6">
    <source>
        <dbReference type="EMBL" id="KXB70102.1"/>
    </source>
</evidence>
<dbReference type="PATRIC" id="fig|157687.3.peg.141"/>
<dbReference type="Proteomes" id="UP000070483">
    <property type="component" value="Unassembled WGS sequence"/>
</dbReference>
<dbReference type="CDD" id="cd00397">
    <property type="entry name" value="DNA_BRE_C"/>
    <property type="match status" value="1"/>
</dbReference>
<gene>
    <name evidence="6" type="ORF">HMPREF3180_00139</name>
</gene>
<dbReference type="Gene3D" id="1.10.150.130">
    <property type="match status" value="1"/>
</dbReference>
<dbReference type="InterPro" id="IPR013762">
    <property type="entry name" value="Integrase-like_cat_sf"/>
</dbReference>
<proteinExistence type="inferred from homology"/>
<dbReference type="InterPro" id="IPR011010">
    <property type="entry name" value="DNA_brk_join_enz"/>
</dbReference>
<dbReference type="Pfam" id="PF00589">
    <property type="entry name" value="Phage_integrase"/>
    <property type="match status" value="1"/>
</dbReference>
<feature type="domain" description="Tyr recombinase" evidence="5">
    <location>
        <begin position="167"/>
        <end position="346"/>
    </location>
</feature>
<dbReference type="PANTHER" id="PTHR30349:SF41">
    <property type="entry name" value="INTEGRASE_RECOMBINASE PROTEIN MJ0367-RELATED"/>
    <property type="match status" value="1"/>
</dbReference>
<dbReference type="GO" id="GO:0003677">
    <property type="term" value="F:DNA binding"/>
    <property type="evidence" value="ECO:0007669"/>
    <property type="project" value="UniProtKB-KW"/>
</dbReference>